<dbReference type="RefSeq" id="WP_157812568.1">
    <property type="nucleotide sequence ID" value="NZ_PHUF01000005.1"/>
</dbReference>
<keyword evidence="3" id="KW-0946">Virion</keyword>
<dbReference type="PANTHER" id="PTHR37089">
    <property type="entry name" value="PROTEIN U-RELATED"/>
    <property type="match status" value="1"/>
</dbReference>
<gene>
    <name evidence="3" type="ORF">B0I00_2652</name>
</gene>
<comment type="caution">
    <text evidence="3">The sequence shown here is derived from an EMBL/GenBank/DDBJ whole genome shotgun (WGS) entry which is preliminary data.</text>
</comment>
<accession>A0A2N0H523</accession>
<dbReference type="AlphaFoldDB" id="A0A2N0H523"/>
<name>A0A2N0H523_9SPHN</name>
<dbReference type="InterPro" id="IPR053167">
    <property type="entry name" value="Spore_coat_component"/>
</dbReference>
<feature type="signal peptide" evidence="1">
    <location>
        <begin position="1"/>
        <end position="19"/>
    </location>
</feature>
<dbReference type="EMBL" id="PHUF01000005">
    <property type="protein sequence ID" value="PKB14024.1"/>
    <property type="molecule type" value="Genomic_DNA"/>
</dbReference>
<dbReference type="OrthoDB" id="7478692at2"/>
<dbReference type="SMART" id="SM00972">
    <property type="entry name" value="SCPU"/>
    <property type="match status" value="1"/>
</dbReference>
<evidence type="ECO:0000313" key="4">
    <source>
        <dbReference type="Proteomes" id="UP000232587"/>
    </source>
</evidence>
<feature type="domain" description="Spore coat protein U/FanG" evidence="2">
    <location>
        <begin position="23"/>
        <end position="153"/>
    </location>
</feature>
<evidence type="ECO:0000256" key="1">
    <source>
        <dbReference type="SAM" id="SignalP"/>
    </source>
</evidence>
<proteinExistence type="predicted"/>
<feature type="chain" id="PRO_5014870850" evidence="1">
    <location>
        <begin position="20"/>
        <end position="156"/>
    </location>
</feature>
<protein>
    <submittedName>
        <fullName evidence="3">Spore coat protein U-like protein</fullName>
    </submittedName>
</protein>
<organism evidence="3 4">
    <name type="scientific">Novosphingobium kunmingense</name>
    <dbReference type="NCBI Taxonomy" id="1211806"/>
    <lineage>
        <taxon>Bacteria</taxon>
        <taxon>Pseudomonadati</taxon>
        <taxon>Pseudomonadota</taxon>
        <taxon>Alphaproteobacteria</taxon>
        <taxon>Sphingomonadales</taxon>
        <taxon>Sphingomonadaceae</taxon>
        <taxon>Novosphingobium</taxon>
    </lineage>
</organism>
<dbReference type="InterPro" id="IPR007893">
    <property type="entry name" value="Spore_coat_U/FanG"/>
</dbReference>
<evidence type="ECO:0000259" key="2">
    <source>
        <dbReference type="Pfam" id="PF05229"/>
    </source>
</evidence>
<keyword evidence="3" id="KW-0167">Capsid protein</keyword>
<dbReference type="Proteomes" id="UP000232587">
    <property type="component" value="Unassembled WGS sequence"/>
</dbReference>
<reference evidence="3 4" key="1">
    <citation type="submission" date="2017-11" db="EMBL/GenBank/DDBJ databases">
        <title>Genomic Encyclopedia of Type Strains, Phase III (KMG-III): the genomes of soil and plant-associated and newly described type strains.</title>
        <authorList>
            <person name="Whitman W."/>
        </authorList>
    </citation>
    <scope>NUCLEOTIDE SEQUENCE [LARGE SCALE GENOMIC DNA]</scope>
    <source>
        <strain evidence="3 4">CGMCC 1.12274</strain>
    </source>
</reference>
<dbReference type="PANTHER" id="PTHR37089:SF3">
    <property type="entry name" value="EXPORTED PROTEIN"/>
    <property type="match status" value="1"/>
</dbReference>
<keyword evidence="1" id="KW-0732">Signal</keyword>
<evidence type="ECO:0000313" key="3">
    <source>
        <dbReference type="EMBL" id="PKB14024.1"/>
    </source>
</evidence>
<dbReference type="Pfam" id="PF05229">
    <property type="entry name" value="SCPU"/>
    <property type="match status" value="1"/>
</dbReference>
<keyword evidence="4" id="KW-1185">Reference proteome</keyword>
<sequence length="156" mass="16002">MLPAAVVPVLLIVHGTAEAGSASSTMAVTVEVLPNCSLSASPLVLQGQGSDTAGGEATIAVTCAPDQPFALALDHGQHAVGLARHAVDPATLRRLGYEIFSDPARSRRWADRSGETVDGVTNGAGRATVTAYASLSETPPFASGRYADQITVTLNF</sequence>